<evidence type="ECO:0000256" key="1">
    <source>
        <dbReference type="SAM" id="SignalP"/>
    </source>
</evidence>
<organism evidence="2 3">
    <name type="scientific">Melittangium boletus DSM 14713</name>
    <dbReference type="NCBI Taxonomy" id="1294270"/>
    <lineage>
        <taxon>Bacteria</taxon>
        <taxon>Pseudomonadati</taxon>
        <taxon>Myxococcota</taxon>
        <taxon>Myxococcia</taxon>
        <taxon>Myxococcales</taxon>
        <taxon>Cystobacterineae</taxon>
        <taxon>Archangiaceae</taxon>
        <taxon>Melittangium</taxon>
    </lineage>
</organism>
<evidence type="ECO:0008006" key="4">
    <source>
        <dbReference type="Google" id="ProtNLM"/>
    </source>
</evidence>
<evidence type="ECO:0000313" key="2">
    <source>
        <dbReference type="EMBL" id="ATB33627.1"/>
    </source>
</evidence>
<reference evidence="2 3" key="1">
    <citation type="submission" date="2017-06" db="EMBL/GenBank/DDBJ databases">
        <authorList>
            <person name="Kim H.J."/>
            <person name="Triplett B.A."/>
        </authorList>
    </citation>
    <scope>NUCLEOTIDE SEQUENCE [LARGE SCALE GENOMIC DNA]</scope>
    <source>
        <strain evidence="2 3">DSM 14713</strain>
    </source>
</reference>
<dbReference type="EMBL" id="CP022163">
    <property type="protein sequence ID" value="ATB33627.1"/>
    <property type="molecule type" value="Genomic_DNA"/>
</dbReference>
<dbReference type="RefSeq" id="WP_095981635.1">
    <property type="nucleotide sequence ID" value="NZ_CP022163.1"/>
</dbReference>
<name>A0A250IR18_9BACT</name>
<protein>
    <recommendedName>
        <fullName evidence="4">Lipoprotein</fullName>
    </recommendedName>
</protein>
<keyword evidence="1" id="KW-0732">Signal</keyword>
<accession>A0A250IR18</accession>
<feature type="chain" id="PRO_5012490534" description="Lipoprotein" evidence="1">
    <location>
        <begin position="29"/>
        <end position="333"/>
    </location>
</feature>
<feature type="signal peptide" evidence="1">
    <location>
        <begin position="1"/>
        <end position="28"/>
    </location>
</feature>
<proteinExistence type="predicted"/>
<dbReference type="OrthoDB" id="5503334at2"/>
<dbReference type="Proteomes" id="UP000217289">
    <property type="component" value="Chromosome"/>
</dbReference>
<keyword evidence="3" id="KW-1185">Reference proteome</keyword>
<gene>
    <name evidence="2" type="ORF">MEBOL_007125</name>
</gene>
<dbReference type="AlphaFoldDB" id="A0A250IR18"/>
<evidence type="ECO:0000313" key="3">
    <source>
        <dbReference type="Proteomes" id="UP000217289"/>
    </source>
</evidence>
<sequence>MYNAARRMMGITCGVVWGWALAAGAQSAGDPSGVYEKDGAGLVIVQGSNETLVRYEAGFPQGESVGTCDCAFVVGNKSASRWTLSGADAEGEWSLRVAPGSFVLEGSGQGCCGAGWPGSDTFSRATAKPLTSCQVKGARAVFHASDAANTARKAYVVAGDKVETVIPASEPALVPARFKGPSKVTAGLLERTQLECAAPGGVKAEQLQPLAGTWISLTKKGKGYVISKPCSAETPSFTVEPSTAQMEIQLGQESTRVQVTKLTPGAGAGAWSLELTGGNGGAREQVEWKVTDAAKGLVTLRGSQLFAKSRVYVRGDKKSAYPVEAEKGCDEYE</sequence>
<dbReference type="KEGG" id="mbd:MEBOL_007125"/>